<organism evidence="2">
    <name type="scientific">uncultured Rubrobacteraceae bacterium</name>
    <dbReference type="NCBI Taxonomy" id="349277"/>
    <lineage>
        <taxon>Bacteria</taxon>
        <taxon>Bacillati</taxon>
        <taxon>Actinomycetota</taxon>
        <taxon>Rubrobacteria</taxon>
        <taxon>Rubrobacterales</taxon>
        <taxon>Rubrobacteraceae</taxon>
        <taxon>environmental samples</taxon>
    </lineage>
</organism>
<proteinExistence type="predicted"/>
<feature type="non-terminal residue" evidence="2">
    <location>
        <position position="89"/>
    </location>
</feature>
<sequence length="89" mass="10125">GEDPQGNLPAQGRDHRMRRGRVHPGEGRGGRPQAPLRLPQRHLRHLQMPPDRGRDGPGYGLRARRRRAGARLAPHLHRQPAFGLYARRL</sequence>
<gene>
    <name evidence="2" type="ORF">AVDCRST_MAG25-965</name>
</gene>
<reference evidence="2" key="1">
    <citation type="submission" date="2020-02" db="EMBL/GenBank/DDBJ databases">
        <authorList>
            <person name="Meier V. D."/>
        </authorList>
    </citation>
    <scope>NUCLEOTIDE SEQUENCE</scope>
    <source>
        <strain evidence="2">AVDCRST_MAG25</strain>
    </source>
</reference>
<dbReference type="EMBL" id="CADCVI010000060">
    <property type="protein sequence ID" value="CAA9461775.1"/>
    <property type="molecule type" value="Genomic_DNA"/>
</dbReference>
<feature type="non-terminal residue" evidence="2">
    <location>
        <position position="1"/>
    </location>
</feature>
<feature type="region of interest" description="Disordered" evidence="1">
    <location>
        <begin position="1"/>
        <end position="62"/>
    </location>
</feature>
<protein>
    <submittedName>
        <fullName evidence="2">Soluble [2Fe-2S] ferredoxin</fullName>
    </submittedName>
</protein>
<evidence type="ECO:0000256" key="1">
    <source>
        <dbReference type="SAM" id="MobiDB-lite"/>
    </source>
</evidence>
<dbReference type="AlphaFoldDB" id="A0A6J4R859"/>
<evidence type="ECO:0000313" key="2">
    <source>
        <dbReference type="EMBL" id="CAA9461775.1"/>
    </source>
</evidence>
<accession>A0A6J4R859</accession>
<name>A0A6J4R859_9ACTN</name>